<protein>
    <submittedName>
        <fullName evidence="1">Uncharacterized protein</fullName>
    </submittedName>
</protein>
<dbReference type="EMBL" id="LR798292">
    <property type="protein sequence ID" value="CAB5221317.1"/>
    <property type="molecule type" value="Genomic_DNA"/>
</dbReference>
<organism evidence="1">
    <name type="scientific">uncultured Caudovirales phage</name>
    <dbReference type="NCBI Taxonomy" id="2100421"/>
    <lineage>
        <taxon>Viruses</taxon>
        <taxon>Duplodnaviria</taxon>
        <taxon>Heunggongvirae</taxon>
        <taxon>Uroviricota</taxon>
        <taxon>Caudoviricetes</taxon>
        <taxon>Peduoviridae</taxon>
        <taxon>Maltschvirus</taxon>
        <taxon>Maltschvirus maltsch</taxon>
    </lineage>
</organism>
<gene>
    <name evidence="1" type="ORF">UFOVP244_134</name>
</gene>
<name>A0A6J7WUA1_9CAUD</name>
<proteinExistence type="predicted"/>
<evidence type="ECO:0000313" key="1">
    <source>
        <dbReference type="EMBL" id="CAB5221317.1"/>
    </source>
</evidence>
<reference evidence="1" key="1">
    <citation type="submission" date="2020-05" db="EMBL/GenBank/DDBJ databases">
        <authorList>
            <person name="Chiriac C."/>
            <person name="Salcher M."/>
            <person name="Ghai R."/>
            <person name="Kavagutti S V."/>
        </authorList>
    </citation>
    <scope>NUCLEOTIDE SEQUENCE</scope>
</reference>
<accession>A0A6J7WUA1</accession>
<sequence>MEYLGDTGVLIATWIAFTSVVCNVVSKEVDLGDGGAK</sequence>